<feature type="domain" description="Putative tail fiber protein gp53-like C-terminal" evidence="1">
    <location>
        <begin position="114"/>
        <end position="189"/>
    </location>
</feature>
<dbReference type="Proteomes" id="UP000262210">
    <property type="component" value="Unassembled WGS sequence"/>
</dbReference>
<proteinExistence type="predicted"/>
<evidence type="ECO:0000313" key="2">
    <source>
        <dbReference type="EMBL" id="HCK02929.1"/>
    </source>
</evidence>
<gene>
    <name evidence="2" type="ORF">DHV72_23300</name>
</gene>
<organism evidence="2 3">
    <name type="scientific">Serratia grimesii</name>
    <dbReference type="NCBI Taxonomy" id="82995"/>
    <lineage>
        <taxon>Bacteria</taxon>
        <taxon>Pseudomonadati</taxon>
        <taxon>Pseudomonadota</taxon>
        <taxon>Gammaproteobacteria</taxon>
        <taxon>Enterobacterales</taxon>
        <taxon>Yersiniaceae</taxon>
        <taxon>Serratia</taxon>
    </lineage>
</organism>
<evidence type="ECO:0000313" key="3">
    <source>
        <dbReference type="Proteomes" id="UP000262210"/>
    </source>
</evidence>
<dbReference type="RefSeq" id="WP_278432107.1">
    <property type="nucleotide sequence ID" value="NZ_DPSM01000029.1"/>
</dbReference>
<reference evidence="2 3" key="1">
    <citation type="journal article" date="2018" name="Nat. Biotechnol.">
        <title>A standardized bacterial taxonomy based on genome phylogeny substantially revises the tree of life.</title>
        <authorList>
            <person name="Parks D.H."/>
            <person name="Chuvochina M."/>
            <person name="Waite D.W."/>
            <person name="Rinke C."/>
            <person name="Skarshewski A."/>
            <person name="Chaumeil P.A."/>
            <person name="Hugenholtz P."/>
        </authorList>
    </citation>
    <scope>NUCLEOTIDE SEQUENCE [LARGE SCALE GENOMIC DNA]</scope>
    <source>
        <strain evidence="2">UBA11264</strain>
    </source>
</reference>
<evidence type="ECO:0000259" key="1">
    <source>
        <dbReference type="Pfam" id="PF21882"/>
    </source>
</evidence>
<name>A0A9C7R2R0_9GAMM</name>
<dbReference type="Gene3D" id="2.60.40.3940">
    <property type="match status" value="1"/>
</dbReference>
<sequence>MAKNEFLPFGTAANANVLPNADYQALPARASGFSSGVAKSEQLNTVWRQSSTMAAAVGQFIADKTGQDVLDNGNVPALANQLSGAISFFAATGLLDDNGYISIPVNISGVVKNLLIQWGAAYTGVAAGNPADISYPKPFTDKVLSVILTRTSNTVSGTINSIVVSPKDKTAFTVRSSEDNASFYWLAIGK</sequence>
<accession>A0A9C7R2R0</accession>
<dbReference type="InterPro" id="IPR054075">
    <property type="entry name" value="Gp53-like_C"/>
</dbReference>
<dbReference type="EMBL" id="DPSM01000029">
    <property type="protein sequence ID" value="HCK02929.1"/>
    <property type="molecule type" value="Genomic_DNA"/>
</dbReference>
<dbReference type="AlphaFoldDB" id="A0A9C7R2R0"/>
<comment type="caution">
    <text evidence="2">The sequence shown here is derived from an EMBL/GenBank/DDBJ whole genome shotgun (WGS) entry which is preliminary data.</text>
</comment>
<protein>
    <recommendedName>
        <fullName evidence="1">Putative tail fiber protein gp53-like C-terminal domain-containing protein</fullName>
    </recommendedName>
</protein>
<dbReference type="Pfam" id="PF21882">
    <property type="entry name" value="Gp53-like_C"/>
    <property type="match status" value="1"/>
</dbReference>